<reference evidence="1" key="2">
    <citation type="submission" date="2016-05" db="EMBL/GenBank/DDBJ databases">
        <title>Comparative analysis highlights variable genome content of wheat rusts and divergence of the mating loci.</title>
        <authorList>
            <person name="Cuomo C.A."/>
            <person name="Bakkeren G."/>
            <person name="Szabo L."/>
            <person name="Khalil H."/>
            <person name="Joly D."/>
            <person name="Goldberg J."/>
            <person name="Young S."/>
            <person name="Zeng Q."/>
            <person name="Fellers J."/>
        </authorList>
    </citation>
    <scope>NUCLEOTIDE SEQUENCE [LARGE SCALE GENOMIC DNA]</scope>
    <source>
        <strain evidence="1">1-1 BBBD Race 1</strain>
    </source>
</reference>
<evidence type="ECO:0000313" key="3">
    <source>
        <dbReference type="Proteomes" id="UP000005240"/>
    </source>
</evidence>
<evidence type="ECO:0000313" key="2">
    <source>
        <dbReference type="EnsemblFungi" id="PTTG_28490-t43_1-p1"/>
    </source>
</evidence>
<accession>A0A180GBD0</accession>
<keyword evidence="3" id="KW-1185">Reference proteome</keyword>
<reference evidence="2" key="4">
    <citation type="submission" date="2025-05" db="UniProtKB">
        <authorList>
            <consortium name="EnsemblFungi"/>
        </authorList>
    </citation>
    <scope>IDENTIFICATION</scope>
    <source>
        <strain evidence="2">isolate 1-1 / race 1 (BBBD)</strain>
    </source>
</reference>
<protein>
    <submittedName>
        <fullName evidence="1 2">Uncharacterized protein</fullName>
    </submittedName>
</protein>
<dbReference type="AlphaFoldDB" id="A0A180GBD0"/>
<dbReference type="VEuPathDB" id="FungiDB:PTTG_28490"/>
<sequence>MSCEAWGCAIPGFGKHRELCQGGAAVQGHNMLLSQTPVQGCWASPTHRPGRYMLLQPPGAMTNHSNTGARNPSGLPAILEINGLGMRGVVSASPYRAVRVSAASRHAKSGQLGRQHRLVRKCDVTNRADIPLKEHQAVPTTLSVHTRYCKGIADM</sequence>
<dbReference type="EMBL" id="ADAS02000114">
    <property type="protein sequence ID" value="OAV89941.1"/>
    <property type="molecule type" value="Genomic_DNA"/>
</dbReference>
<reference evidence="2 3" key="3">
    <citation type="journal article" date="2017" name="G3 (Bethesda)">
        <title>Comparative analysis highlights variable genome content of wheat rusts and divergence of the mating loci.</title>
        <authorList>
            <person name="Cuomo C.A."/>
            <person name="Bakkeren G."/>
            <person name="Khalil H.B."/>
            <person name="Panwar V."/>
            <person name="Joly D."/>
            <person name="Linning R."/>
            <person name="Sakthikumar S."/>
            <person name="Song X."/>
            <person name="Adiconis X."/>
            <person name="Fan L."/>
            <person name="Goldberg J.M."/>
            <person name="Levin J.Z."/>
            <person name="Young S."/>
            <person name="Zeng Q."/>
            <person name="Anikster Y."/>
            <person name="Bruce M."/>
            <person name="Wang M."/>
            <person name="Yin C."/>
            <person name="McCallum B."/>
            <person name="Szabo L.J."/>
            <person name="Hulbert S."/>
            <person name="Chen X."/>
            <person name="Fellers J.P."/>
        </authorList>
    </citation>
    <scope>NUCLEOTIDE SEQUENCE</scope>
    <source>
        <strain evidence="2">isolate 1-1 / race 1 (BBBD)</strain>
        <strain evidence="3">Isolate 1-1 / race 1 (BBBD)</strain>
    </source>
</reference>
<gene>
    <name evidence="1" type="ORF">PTTG_28490</name>
</gene>
<evidence type="ECO:0000313" key="1">
    <source>
        <dbReference type="EMBL" id="OAV89941.1"/>
    </source>
</evidence>
<organism evidence="1">
    <name type="scientific">Puccinia triticina (isolate 1-1 / race 1 (BBBD))</name>
    <name type="common">Brown leaf rust fungus</name>
    <dbReference type="NCBI Taxonomy" id="630390"/>
    <lineage>
        <taxon>Eukaryota</taxon>
        <taxon>Fungi</taxon>
        <taxon>Dikarya</taxon>
        <taxon>Basidiomycota</taxon>
        <taxon>Pucciniomycotina</taxon>
        <taxon>Pucciniomycetes</taxon>
        <taxon>Pucciniales</taxon>
        <taxon>Pucciniaceae</taxon>
        <taxon>Puccinia</taxon>
    </lineage>
</organism>
<dbReference type="Proteomes" id="UP000005240">
    <property type="component" value="Unassembled WGS sequence"/>
</dbReference>
<dbReference type="EnsemblFungi" id="PTTG_28490-t43_1">
    <property type="protein sequence ID" value="PTTG_28490-t43_1-p1"/>
    <property type="gene ID" value="PTTG_28490"/>
</dbReference>
<name>A0A180GBD0_PUCT1</name>
<proteinExistence type="predicted"/>
<reference evidence="1" key="1">
    <citation type="submission" date="2009-11" db="EMBL/GenBank/DDBJ databases">
        <authorList>
            <consortium name="The Broad Institute Genome Sequencing Platform"/>
            <person name="Ward D."/>
            <person name="Feldgarden M."/>
            <person name="Earl A."/>
            <person name="Young S.K."/>
            <person name="Zeng Q."/>
            <person name="Koehrsen M."/>
            <person name="Alvarado L."/>
            <person name="Berlin A."/>
            <person name="Bochicchio J."/>
            <person name="Borenstein D."/>
            <person name="Chapman S.B."/>
            <person name="Chen Z."/>
            <person name="Engels R."/>
            <person name="Freedman E."/>
            <person name="Gellesch M."/>
            <person name="Goldberg J."/>
            <person name="Griggs A."/>
            <person name="Gujja S."/>
            <person name="Heilman E."/>
            <person name="Heiman D."/>
            <person name="Hepburn T."/>
            <person name="Howarth C."/>
            <person name="Jen D."/>
            <person name="Larson L."/>
            <person name="Lewis B."/>
            <person name="Mehta T."/>
            <person name="Park D."/>
            <person name="Pearson M."/>
            <person name="Roberts A."/>
            <person name="Saif S."/>
            <person name="Shea T."/>
            <person name="Shenoy N."/>
            <person name="Sisk P."/>
            <person name="Stolte C."/>
            <person name="Sykes S."/>
            <person name="Thomson T."/>
            <person name="Walk T."/>
            <person name="White J."/>
            <person name="Yandava C."/>
            <person name="Izard J."/>
            <person name="Baranova O.V."/>
            <person name="Blanton J.M."/>
            <person name="Tanner A.C."/>
            <person name="Dewhirst F.E."/>
            <person name="Haas B."/>
            <person name="Nusbaum C."/>
            <person name="Birren B."/>
        </authorList>
    </citation>
    <scope>NUCLEOTIDE SEQUENCE [LARGE SCALE GENOMIC DNA]</scope>
    <source>
        <strain evidence="1">1-1 BBBD Race 1</strain>
    </source>
</reference>